<dbReference type="InterPro" id="IPR007863">
    <property type="entry name" value="Peptidase_M16_C"/>
</dbReference>
<feature type="compositionally biased region" description="Low complexity" evidence="3">
    <location>
        <begin position="30"/>
        <end position="65"/>
    </location>
</feature>
<feature type="domain" description="Peptidase M16 C-terminal" evidence="6">
    <location>
        <begin position="258"/>
        <end position="445"/>
    </location>
</feature>
<feature type="chain" id="PRO_5031347950" evidence="4">
    <location>
        <begin position="30"/>
        <end position="1000"/>
    </location>
</feature>
<dbReference type="InterPro" id="IPR011249">
    <property type="entry name" value="Metalloenz_LuxS/M16"/>
</dbReference>
<accession>A0A7X1FXM9</accession>
<keyword evidence="8" id="KW-1185">Reference proteome</keyword>
<evidence type="ECO:0000259" key="5">
    <source>
        <dbReference type="Pfam" id="PF00675"/>
    </source>
</evidence>
<dbReference type="EMBL" id="JACLAX010000003">
    <property type="protein sequence ID" value="MBC2668242.1"/>
    <property type="molecule type" value="Genomic_DNA"/>
</dbReference>
<dbReference type="PANTHER" id="PTHR11851">
    <property type="entry name" value="METALLOPROTEASE"/>
    <property type="match status" value="1"/>
</dbReference>
<dbReference type="GO" id="GO:0046872">
    <property type="term" value="F:metal ion binding"/>
    <property type="evidence" value="ECO:0007669"/>
    <property type="project" value="InterPro"/>
</dbReference>
<evidence type="ECO:0000256" key="3">
    <source>
        <dbReference type="SAM" id="MobiDB-lite"/>
    </source>
</evidence>
<keyword evidence="2" id="KW-0378">Hydrolase</keyword>
<evidence type="ECO:0000313" key="8">
    <source>
        <dbReference type="Proteomes" id="UP000551327"/>
    </source>
</evidence>
<sequence>MSQSARAARTALLTLPLLALALVLPPADAAAPRTRPAPRAATAPAKPALAKPAPTSPTAAPAAKPAPGPWLYRGSDVPQDKEWVFGELPNGLRYAVRSNGVPPGQVSIRVRVDVGSLFEREHERGYAHFLEHLVFRQSQYLGEGEAIHAWQRLGASFGSDTNAETTPTGTTFSIDLPDATPAGLDESMKYLSGMVIAPTLSDKNIQTDLPIVLAEKRERGGAAARVQDALREVLYAGQPLATRSPIGTEATLTAANQTTVRAFHARWYRPENTVVVLAGDRPTAELEALVQKWFAGWSPPGPHTPAPSFGDPVAPPGAVKAPGGGSVIGQTRVLVEPDLPRNITWATLRPWRPVNDTVAYNQGLMIDQIAQAVINRRLEARARGGGSFLVAQVNQQDVSRSTDATFVSVTPLGEDWRAAVKDVRAVIADAMASPPTAEEIAREVAELDVAFASAQEQQALQPGSRLADDIVQAVDIRETVANPDAVLRIFRESVPLITPQAVLQHTRQLFAGTVTRGVLVTPRAADGTAALLRQALAAPVVADGKARLANKPISFDQLPPIGTPGRVAAAVPTGIGQIEQIELANGVKALIWPSNDEPGRVTVKVRFGAGYRAFGPDDAPYIQLGQMALVGSGEATLGQEELDRISTGRKMGFDFKIDDADFTFSADTRQADLADQLYLFAAKLAMPRWDEAPVLRARAASRLQYDGLAASPQGVLQRDLKWLQHNRDPRYRTPTPGEIEAASPAGFRKVWEPVLASGPIEVQVFGDINRDSTVEALTRTFGALAPRAPAAEAMASTAAQVPPGGGAPAVLTHHGDANQAAALVAWPTGGGMAGVRVSRQLEILTNLFTNRLLDRMREKLGASYAPQVFSSWPLDLDSGGAITAIAQLQPRDVPVFFQTADEIAADLVANPPTADELARVIEPLKQQITRAATSSAFFMYQLEGATTDPSRFAAIRTIMPDYTVTTPAIMQGLAKQFLSRERSWRAQIVPAARPAAAAGR</sequence>
<keyword evidence="2" id="KW-0645">Protease</keyword>
<protein>
    <submittedName>
        <fullName evidence="7">Insulinase family protein</fullName>
    </submittedName>
</protein>
<gene>
    <name evidence="7" type="ORF">H7F53_03680</name>
</gene>
<dbReference type="SUPFAM" id="SSF63411">
    <property type="entry name" value="LuxS/MPP-like metallohydrolase"/>
    <property type="match status" value="3"/>
</dbReference>
<proteinExistence type="inferred from homology"/>
<feature type="signal peptide" evidence="4">
    <location>
        <begin position="1"/>
        <end position="29"/>
    </location>
</feature>
<dbReference type="AlphaFoldDB" id="A0A7X1FXM9"/>
<evidence type="ECO:0000256" key="4">
    <source>
        <dbReference type="SAM" id="SignalP"/>
    </source>
</evidence>
<evidence type="ECO:0000259" key="6">
    <source>
        <dbReference type="Pfam" id="PF05193"/>
    </source>
</evidence>
<dbReference type="PANTHER" id="PTHR11851:SF49">
    <property type="entry name" value="MITOCHONDRIAL-PROCESSING PEPTIDASE SUBUNIT ALPHA"/>
    <property type="match status" value="1"/>
</dbReference>
<evidence type="ECO:0000256" key="1">
    <source>
        <dbReference type="ARBA" id="ARBA00007261"/>
    </source>
</evidence>
<dbReference type="RefSeq" id="WP_185678144.1">
    <property type="nucleotide sequence ID" value="NZ_JACLAX010000003.1"/>
</dbReference>
<comment type="similarity">
    <text evidence="1">Belongs to the peptidase M16 family.</text>
</comment>
<dbReference type="Gene3D" id="3.30.830.10">
    <property type="entry name" value="Metalloenzyme, LuxS/M16 peptidase-like"/>
    <property type="match status" value="3"/>
</dbReference>
<organism evidence="7 8">
    <name type="scientific">Novosphingobium piscinae</name>
    <dbReference type="NCBI Taxonomy" id="1507448"/>
    <lineage>
        <taxon>Bacteria</taxon>
        <taxon>Pseudomonadati</taxon>
        <taxon>Pseudomonadota</taxon>
        <taxon>Alphaproteobacteria</taxon>
        <taxon>Sphingomonadales</taxon>
        <taxon>Sphingomonadaceae</taxon>
        <taxon>Novosphingobium</taxon>
    </lineage>
</organism>
<reference evidence="7 8" key="1">
    <citation type="submission" date="2020-08" db="EMBL/GenBank/DDBJ databases">
        <title>The genome sequence of type strain Novosphingobium piscinae KCTC 42194.</title>
        <authorList>
            <person name="Liu Y."/>
        </authorList>
    </citation>
    <scope>NUCLEOTIDE SEQUENCE [LARGE SCALE GENOMIC DNA]</scope>
    <source>
        <strain evidence="7 8">KCTC 42194</strain>
    </source>
</reference>
<dbReference type="InterPro" id="IPR050361">
    <property type="entry name" value="MPP/UQCRC_Complex"/>
</dbReference>
<comment type="caution">
    <text evidence="7">The sequence shown here is derived from an EMBL/GenBank/DDBJ whole genome shotgun (WGS) entry which is preliminary data.</text>
</comment>
<keyword evidence="2" id="KW-0482">Metalloprotease</keyword>
<evidence type="ECO:0000313" key="7">
    <source>
        <dbReference type="EMBL" id="MBC2668242.1"/>
    </source>
</evidence>
<dbReference type="Proteomes" id="UP000551327">
    <property type="component" value="Unassembled WGS sequence"/>
</dbReference>
<feature type="domain" description="Peptidase M16 C-terminal" evidence="6">
    <location>
        <begin position="761"/>
        <end position="922"/>
    </location>
</feature>
<dbReference type="InterPro" id="IPR011765">
    <property type="entry name" value="Pept_M16_N"/>
</dbReference>
<keyword evidence="4" id="KW-0732">Signal</keyword>
<feature type="region of interest" description="Disordered" evidence="3">
    <location>
        <begin position="30"/>
        <end position="67"/>
    </location>
</feature>
<feature type="domain" description="Peptidase M16 N-terminal" evidence="5">
    <location>
        <begin position="105"/>
        <end position="241"/>
    </location>
</feature>
<evidence type="ECO:0000256" key="2">
    <source>
        <dbReference type="ARBA" id="ARBA00023049"/>
    </source>
</evidence>
<name>A0A7X1FXM9_9SPHN</name>
<dbReference type="Pfam" id="PF05193">
    <property type="entry name" value="Peptidase_M16_C"/>
    <property type="match status" value="2"/>
</dbReference>
<dbReference type="Pfam" id="PF00675">
    <property type="entry name" value="Peptidase_M16"/>
    <property type="match status" value="1"/>
</dbReference>
<dbReference type="GO" id="GO:0008237">
    <property type="term" value="F:metallopeptidase activity"/>
    <property type="evidence" value="ECO:0007669"/>
    <property type="project" value="UniProtKB-KW"/>
</dbReference>